<feature type="chain" id="PRO_5037575583" evidence="1">
    <location>
        <begin position="20"/>
        <end position="171"/>
    </location>
</feature>
<evidence type="ECO:0000313" key="4">
    <source>
        <dbReference type="Proteomes" id="UP000599109"/>
    </source>
</evidence>
<gene>
    <name evidence="3" type="ORF">JJ685_25270</name>
</gene>
<feature type="signal peptide" evidence="1">
    <location>
        <begin position="1"/>
        <end position="19"/>
    </location>
</feature>
<comment type="caution">
    <text evidence="3">The sequence shown here is derived from an EMBL/GenBank/DDBJ whole genome shotgun (WGS) entry which is preliminary data.</text>
</comment>
<dbReference type="EMBL" id="JAEQNE010000008">
    <property type="protein sequence ID" value="MBL0394475.1"/>
    <property type="molecule type" value="Genomic_DNA"/>
</dbReference>
<dbReference type="RefSeq" id="WP_201677142.1">
    <property type="nucleotide sequence ID" value="NZ_JAEQNE010000008.1"/>
</dbReference>
<keyword evidence="4" id="KW-1185">Reference proteome</keyword>
<dbReference type="Proteomes" id="UP000599109">
    <property type="component" value="Unassembled WGS sequence"/>
</dbReference>
<keyword evidence="1" id="KW-0732">Signal</keyword>
<dbReference type="Pfam" id="PF08750">
    <property type="entry name" value="CNP1"/>
    <property type="match status" value="1"/>
</dbReference>
<evidence type="ECO:0000256" key="1">
    <source>
        <dbReference type="SAM" id="SignalP"/>
    </source>
</evidence>
<dbReference type="InterPro" id="IPR014861">
    <property type="entry name" value="CNP1-like_dom"/>
</dbReference>
<feature type="domain" description="CNP1-like uncharacterised" evidence="2">
    <location>
        <begin position="25"/>
        <end position="157"/>
    </location>
</feature>
<evidence type="ECO:0000313" key="3">
    <source>
        <dbReference type="EMBL" id="MBL0394475.1"/>
    </source>
</evidence>
<name>A0A936Z3N9_9BURK</name>
<organism evidence="3 4">
    <name type="scientific">Ramlibacter monticola</name>
    <dbReference type="NCBI Taxonomy" id="1926872"/>
    <lineage>
        <taxon>Bacteria</taxon>
        <taxon>Pseudomonadati</taxon>
        <taxon>Pseudomonadota</taxon>
        <taxon>Betaproteobacteria</taxon>
        <taxon>Burkholderiales</taxon>
        <taxon>Comamonadaceae</taxon>
        <taxon>Ramlibacter</taxon>
    </lineage>
</organism>
<protein>
    <submittedName>
        <fullName evidence="3">CNP1-like family protein</fullName>
    </submittedName>
</protein>
<sequence length="171" mass="18318">MQRRILALALCSAPLAVSAQLPPDHPEWKELEAPPPPALRTSGLVPVDVPGTTMRFGIDPASVSVGQDSIVRYVIVATSPTGTVNAMYEGIRCDKGEVKVYARYNPDSSGWVPSRGAEWQPLFGRTASSYSLVVARSGACSGRTPNGNAATIVQDLRAPIDRRFERGGVNR</sequence>
<evidence type="ECO:0000259" key="2">
    <source>
        <dbReference type="Pfam" id="PF08750"/>
    </source>
</evidence>
<proteinExistence type="predicted"/>
<dbReference type="AlphaFoldDB" id="A0A936Z3N9"/>
<reference evidence="3 4" key="1">
    <citation type="journal article" date="2017" name="Int. J. Syst. Evol. Microbiol.">
        <title>Ramlibacter monticola sp. nov., isolated from forest soil.</title>
        <authorList>
            <person name="Chaudhary D.K."/>
            <person name="Kim J."/>
        </authorList>
    </citation>
    <scope>NUCLEOTIDE SEQUENCE [LARGE SCALE GENOMIC DNA]</scope>
    <source>
        <strain evidence="3 4">KACC 19175</strain>
    </source>
</reference>
<accession>A0A936Z3N9</accession>